<dbReference type="AlphaFoldDB" id="A0A1Q9DB40"/>
<keyword evidence="3" id="KW-1133">Transmembrane helix</keyword>
<dbReference type="InterPro" id="IPR001623">
    <property type="entry name" value="DnaJ_domain"/>
</dbReference>
<dbReference type="SUPFAM" id="SSF46565">
    <property type="entry name" value="Chaperone J-domain"/>
    <property type="match status" value="1"/>
</dbReference>
<evidence type="ECO:0000313" key="6">
    <source>
        <dbReference type="EMBL" id="OLP92358.1"/>
    </source>
</evidence>
<feature type="signal peptide" evidence="4">
    <location>
        <begin position="1"/>
        <end position="30"/>
    </location>
</feature>
<dbReference type="Gene3D" id="1.10.287.110">
    <property type="entry name" value="DnaJ domain"/>
    <property type="match status" value="1"/>
</dbReference>
<feature type="compositionally biased region" description="Low complexity" evidence="2">
    <location>
        <begin position="491"/>
        <end position="500"/>
    </location>
</feature>
<keyword evidence="3" id="KW-0472">Membrane</keyword>
<dbReference type="InterPro" id="IPR036869">
    <property type="entry name" value="J_dom_sf"/>
</dbReference>
<keyword evidence="7" id="KW-1185">Reference proteome</keyword>
<feature type="compositionally biased region" description="Low complexity" evidence="2">
    <location>
        <begin position="558"/>
        <end position="573"/>
    </location>
</feature>
<protein>
    <recommendedName>
        <fullName evidence="5">SbsA Ig-like domain-containing protein</fullName>
    </recommendedName>
</protein>
<reference evidence="6 7" key="1">
    <citation type="submission" date="2016-02" db="EMBL/GenBank/DDBJ databases">
        <title>Genome analysis of coral dinoflagellate symbionts highlights evolutionary adaptations to a symbiotic lifestyle.</title>
        <authorList>
            <person name="Aranda M."/>
            <person name="Li Y."/>
            <person name="Liew Y.J."/>
            <person name="Baumgarten S."/>
            <person name="Simakov O."/>
            <person name="Wilson M."/>
            <person name="Piel J."/>
            <person name="Ashoor H."/>
            <person name="Bougouffa S."/>
            <person name="Bajic V.B."/>
            <person name="Ryu T."/>
            <person name="Ravasi T."/>
            <person name="Bayer T."/>
            <person name="Micklem G."/>
            <person name="Kim H."/>
            <person name="Bhak J."/>
            <person name="Lajeunesse T.C."/>
            <person name="Voolstra C.R."/>
        </authorList>
    </citation>
    <scope>NUCLEOTIDE SEQUENCE [LARGE SCALE GENOMIC DNA]</scope>
    <source>
        <strain evidence="6 7">CCMP2467</strain>
    </source>
</reference>
<name>A0A1Q9DB40_SYMMI</name>
<evidence type="ECO:0000256" key="1">
    <source>
        <dbReference type="ARBA" id="ARBA00022729"/>
    </source>
</evidence>
<dbReference type="OrthoDB" id="428386at2759"/>
<gene>
    <name evidence="6" type="ORF">AK812_SmicGene25851</name>
</gene>
<feature type="transmembrane region" description="Helical" evidence="3">
    <location>
        <begin position="407"/>
        <end position="433"/>
    </location>
</feature>
<dbReference type="CDD" id="cd06257">
    <property type="entry name" value="DnaJ"/>
    <property type="match status" value="1"/>
</dbReference>
<keyword evidence="1 4" id="KW-0732">Signal</keyword>
<feature type="chain" id="PRO_5043332669" description="SbsA Ig-like domain-containing protein" evidence="4">
    <location>
        <begin position="31"/>
        <end position="644"/>
    </location>
</feature>
<feature type="compositionally biased region" description="Polar residues" evidence="2">
    <location>
        <begin position="464"/>
        <end position="479"/>
    </location>
</feature>
<evidence type="ECO:0000256" key="4">
    <source>
        <dbReference type="SAM" id="SignalP"/>
    </source>
</evidence>
<dbReference type="Proteomes" id="UP000186817">
    <property type="component" value="Unassembled WGS sequence"/>
</dbReference>
<evidence type="ECO:0000256" key="2">
    <source>
        <dbReference type="SAM" id="MobiDB-lite"/>
    </source>
</evidence>
<dbReference type="OMA" id="CATITCP"/>
<keyword evidence="3" id="KW-0812">Transmembrane</keyword>
<dbReference type="InterPro" id="IPR032812">
    <property type="entry name" value="SbsA_Ig"/>
</dbReference>
<comment type="caution">
    <text evidence="6">The sequence shown here is derived from an EMBL/GenBank/DDBJ whole genome shotgun (WGS) entry which is preliminary data.</text>
</comment>
<feature type="compositionally biased region" description="Polar residues" evidence="2">
    <location>
        <begin position="508"/>
        <end position="523"/>
    </location>
</feature>
<dbReference type="EMBL" id="LSRX01000625">
    <property type="protein sequence ID" value="OLP92358.1"/>
    <property type="molecule type" value="Genomic_DNA"/>
</dbReference>
<evidence type="ECO:0000259" key="5">
    <source>
        <dbReference type="Pfam" id="PF13205"/>
    </source>
</evidence>
<dbReference type="Pfam" id="PF13205">
    <property type="entry name" value="Big_5"/>
    <property type="match status" value="1"/>
</dbReference>
<proteinExistence type="predicted"/>
<feature type="domain" description="SbsA Ig-like" evidence="5">
    <location>
        <begin position="269"/>
        <end position="388"/>
    </location>
</feature>
<feature type="region of interest" description="Disordered" evidence="2">
    <location>
        <begin position="457"/>
        <end position="585"/>
    </location>
</feature>
<evidence type="ECO:0000256" key="3">
    <source>
        <dbReference type="SAM" id="Phobius"/>
    </source>
</evidence>
<sequence>MSHGFTEMAPRRLGLRRRLALLLLVQASASNRFRGLQAATSTTFTTTRTVDPCPSAATACECAAGEICVWKPYAQGGGVCENVGTKGHIDCFLCAQQAHCATITCPGIASPCSCAASAGCAWDDVASGCVSSLLSSTSCTACPTQAGCDVDPPLLASYYPQRGGSHSSGADLRVVLRFTKNVKWCSGSSMTDAVSFWCAGSVNEQSVPRTHMQISSGALTIDMSWYLSTVQLESARTCGISILSTAICDEDEIPFAGLERQDYSFELLDTNPPILIDFDPNGLSVAVPLDGSVNLLWNEPVMLPVGGDLQAILSRLEVDSTGATSAVQSVPIDLKVPSAEIISSSLLRIHLDTLLRAGKTYTLELPAGAVTDFAGNPCADLPAQAYNFRAATGGDVVVTQGSTSSTAVGVVILIVSLAVFCTLAGGIGTVKLWRSHASKLKAYLPTEGAVRRKPVKSAPISMTVPETSKPASYESTSASPFAEEKARAESAYRSAAAAAERLGKDAPSNPSNSSTEAKTSATAGGTWAQRPSSKAGPSPKVHPGRDGFNAGRNRRSTPSPAAEGSSAGGKAPAASPPPPETNLPPEVKAVERRLHETMDEPIAARRKLFKELLVEYHPDKNSSAHAKEVFQYVNNARSWFLVET</sequence>
<organism evidence="6 7">
    <name type="scientific">Symbiodinium microadriaticum</name>
    <name type="common">Dinoflagellate</name>
    <name type="synonym">Zooxanthella microadriatica</name>
    <dbReference type="NCBI Taxonomy" id="2951"/>
    <lineage>
        <taxon>Eukaryota</taxon>
        <taxon>Sar</taxon>
        <taxon>Alveolata</taxon>
        <taxon>Dinophyceae</taxon>
        <taxon>Suessiales</taxon>
        <taxon>Symbiodiniaceae</taxon>
        <taxon>Symbiodinium</taxon>
    </lineage>
</organism>
<evidence type="ECO:0000313" key="7">
    <source>
        <dbReference type="Proteomes" id="UP000186817"/>
    </source>
</evidence>
<accession>A0A1Q9DB40</accession>